<organism evidence="6 7">
    <name type="scientific">Homarus americanus</name>
    <name type="common">American lobster</name>
    <dbReference type="NCBI Taxonomy" id="6706"/>
    <lineage>
        <taxon>Eukaryota</taxon>
        <taxon>Metazoa</taxon>
        <taxon>Ecdysozoa</taxon>
        <taxon>Arthropoda</taxon>
        <taxon>Crustacea</taxon>
        <taxon>Multicrustacea</taxon>
        <taxon>Malacostraca</taxon>
        <taxon>Eumalacostraca</taxon>
        <taxon>Eucarida</taxon>
        <taxon>Decapoda</taxon>
        <taxon>Pleocyemata</taxon>
        <taxon>Astacidea</taxon>
        <taxon>Nephropoidea</taxon>
        <taxon>Nephropidae</taxon>
        <taxon>Homarus</taxon>
    </lineage>
</organism>
<comment type="caution">
    <text evidence="6">The sequence shown here is derived from an EMBL/GenBank/DDBJ whole genome shotgun (WGS) entry which is preliminary data.</text>
</comment>
<evidence type="ECO:0000256" key="1">
    <source>
        <dbReference type="ARBA" id="ARBA00022729"/>
    </source>
</evidence>
<dbReference type="PANTHER" id="PTHR23199">
    <property type="entry name" value="NEUROTROPHIN 1-RELATED"/>
    <property type="match status" value="1"/>
</dbReference>
<dbReference type="SUPFAM" id="SSF57501">
    <property type="entry name" value="Cystine-knot cytokines"/>
    <property type="match status" value="1"/>
</dbReference>
<feature type="domain" description="Spaetzle" evidence="5">
    <location>
        <begin position="156"/>
        <end position="247"/>
    </location>
</feature>
<sequence length="294" mass="31917">MTRTCLSSSYSVCGSSSPRLKCRWRDAAARDARCHRLSIQEKEGQAIKQLQEGNFPGLYTALGEETATEPGLLVVAAIAEPKGLKGRRALRPTAATSPQSCNAPATSTARIQMTATPRSRSMKRMESNAAMESDSPRPSQGPKIPTLRVGSTQESPVCQAQETIIYPMRGKTPKNDWVFVVNQQDVEQAIKVEKCIKDGSNCNFGMPIQGSTTAVCRQKYVYKRMLIVGSNAIEPEEVLMPSCCVCYLGNTVSGIISRIANVTGQPANVTPKNNPPSTSFRPIGFVDSRSNRNS</sequence>
<feature type="compositionally biased region" description="Polar residues" evidence="4">
    <location>
        <begin position="94"/>
        <end position="119"/>
    </location>
</feature>
<keyword evidence="1" id="KW-0732">Signal</keyword>
<dbReference type="GO" id="GO:0045087">
    <property type="term" value="P:innate immune response"/>
    <property type="evidence" value="ECO:0007669"/>
    <property type="project" value="TreeGrafter"/>
</dbReference>
<gene>
    <name evidence="6" type="primary">Spz5-L</name>
    <name evidence="6" type="ORF">Hamer_G005928</name>
</gene>
<dbReference type="Gene3D" id="2.10.90.10">
    <property type="entry name" value="Cystine-knot cytokines"/>
    <property type="match status" value="1"/>
</dbReference>
<dbReference type="GO" id="GO:0005615">
    <property type="term" value="C:extracellular space"/>
    <property type="evidence" value="ECO:0007669"/>
    <property type="project" value="UniProtKB-ARBA"/>
</dbReference>
<evidence type="ECO:0000256" key="4">
    <source>
        <dbReference type="SAM" id="MobiDB-lite"/>
    </source>
</evidence>
<evidence type="ECO:0000256" key="3">
    <source>
        <dbReference type="ARBA" id="ARBA00023180"/>
    </source>
</evidence>
<dbReference type="Proteomes" id="UP000747542">
    <property type="component" value="Unassembled WGS sequence"/>
</dbReference>
<dbReference type="Pfam" id="PF16077">
    <property type="entry name" value="Spaetzle"/>
    <property type="match status" value="1"/>
</dbReference>
<accession>A0A8J5JGX1</accession>
<name>A0A8J5JGX1_HOMAM</name>
<dbReference type="InterPro" id="IPR052444">
    <property type="entry name" value="Spz/Toll_ligand-like"/>
</dbReference>
<feature type="region of interest" description="Disordered" evidence="4">
    <location>
        <begin position="91"/>
        <end position="152"/>
    </location>
</feature>
<proteinExistence type="predicted"/>
<evidence type="ECO:0000256" key="2">
    <source>
        <dbReference type="ARBA" id="ARBA00023157"/>
    </source>
</evidence>
<dbReference type="EMBL" id="JAHLQT010037514">
    <property type="protein sequence ID" value="KAG7157485.1"/>
    <property type="molecule type" value="Genomic_DNA"/>
</dbReference>
<feature type="compositionally biased region" description="Polar residues" evidence="4">
    <location>
        <begin position="266"/>
        <end position="280"/>
    </location>
</feature>
<keyword evidence="2" id="KW-1015">Disulfide bond</keyword>
<dbReference type="GO" id="GO:0005121">
    <property type="term" value="F:Toll binding"/>
    <property type="evidence" value="ECO:0007669"/>
    <property type="project" value="TreeGrafter"/>
</dbReference>
<dbReference type="GO" id="GO:0008083">
    <property type="term" value="F:growth factor activity"/>
    <property type="evidence" value="ECO:0007669"/>
    <property type="project" value="TreeGrafter"/>
</dbReference>
<dbReference type="PANTHER" id="PTHR23199:SF12">
    <property type="entry name" value="NEUROTROPHIN 1-RELATED"/>
    <property type="match status" value="1"/>
</dbReference>
<dbReference type="InterPro" id="IPR032104">
    <property type="entry name" value="Spaetzle"/>
</dbReference>
<dbReference type="InterPro" id="IPR029034">
    <property type="entry name" value="Cystine-knot_cytokine"/>
</dbReference>
<protein>
    <submittedName>
        <fullName evidence="6">Spaetzle 5-like</fullName>
    </submittedName>
</protein>
<dbReference type="GO" id="GO:0021556">
    <property type="term" value="P:central nervous system formation"/>
    <property type="evidence" value="ECO:0007669"/>
    <property type="project" value="TreeGrafter"/>
</dbReference>
<reference evidence="6" key="1">
    <citation type="journal article" date="2021" name="Sci. Adv.">
        <title>The American lobster genome reveals insights on longevity, neural, and immune adaptations.</title>
        <authorList>
            <person name="Polinski J.M."/>
            <person name="Zimin A.V."/>
            <person name="Clark K.F."/>
            <person name="Kohn A.B."/>
            <person name="Sadowski N."/>
            <person name="Timp W."/>
            <person name="Ptitsyn A."/>
            <person name="Khanna P."/>
            <person name="Romanova D.Y."/>
            <person name="Williams P."/>
            <person name="Greenwood S.J."/>
            <person name="Moroz L.L."/>
            <person name="Walt D.R."/>
            <person name="Bodnar A.G."/>
        </authorList>
    </citation>
    <scope>NUCLEOTIDE SEQUENCE</scope>
    <source>
        <strain evidence="6">GMGI-L3</strain>
    </source>
</reference>
<evidence type="ECO:0000259" key="5">
    <source>
        <dbReference type="Pfam" id="PF16077"/>
    </source>
</evidence>
<dbReference type="AlphaFoldDB" id="A0A8J5JGX1"/>
<evidence type="ECO:0000313" key="6">
    <source>
        <dbReference type="EMBL" id="KAG7157485.1"/>
    </source>
</evidence>
<evidence type="ECO:0000313" key="7">
    <source>
        <dbReference type="Proteomes" id="UP000747542"/>
    </source>
</evidence>
<keyword evidence="7" id="KW-1185">Reference proteome</keyword>
<keyword evidence="3" id="KW-0325">Glycoprotein</keyword>
<feature type="region of interest" description="Disordered" evidence="4">
    <location>
        <begin position="266"/>
        <end position="294"/>
    </location>
</feature>